<gene>
    <name evidence="2" type="ORF">I6E12_00035</name>
</gene>
<dbReference type="EMBL" id="JADYTN010000001">
    <property type="protein sequence ID" value="MCF2562507.1"/>
    <property type="molecule type" value="Genomic_DNA"/>
</dbReference>
<dbReference type="InterPro" id="IPR016181">
    <property type="entry name" value="Acyl_CoA_acyltransferase"/>
</dbReference>
<dbReference type="RefSeq" id="WP_301637186.1">
    <property type="nucleotide sequence ID" value="NZ_JADYTN010000001.1"/>
</dbReference>
<feature type="domain" description="BioF2-like acetyltransferase" evidence="1">
    <location>
        <begin position="160"/>
        <end position="279"/>
    </location>
</feature>
<name>A0ABS9CBI9_9BACT</name>
<dbReference type="InterPro" id="IPR038740">
    <property type="entry name" value="BioF2-like_GNAT_dom"/>
</dbReference>
<dbReference type="Pfam" id="PF13480">
    <property type="entry name" value="Acetyltransf_6"/>
    <property type="match status" value="1"/>
</dbReference>
<reference evidence="2 3" key="1">
    <citation type="submission" date="2020-12" db="EMBL/GenBank/DDBJ databases">
        <title>Whole genome sequences of gut porcine anaerobes.</title>
        <authorList>
            <person name="Kubasova T."/>
            <person name="Jahodarova E."/>
            <person name="Rychlik I."/>
        </authorList>
    </citation>
    <scope>NUCLEOTIDE SEQUENCE [LARGE SCALE GENOMIC DNA]</scope>
    <source>
        <strain evidence="2 3">An925</strain>
    </source>
</reference>
<dbReference type="Proteomes" id="UP001200470">
    <property type="component" value="Unassembled WGS sequence"/>
</dbReference>
<sequence>MFQITPYHSSEYEKWNAFVERSKNATFLFDRHYMDYHADRFQDASLMFYLEGRLVALLPAHKDGDTLCSHNGLTYGGLIMDEKATAERISVLFAEMNDYLRNQGFRTVFYKPVPWIYHQYAAEEDLYALYNVCKAQLVGRDVAAVACTNHLLPWRNIRKQGAKKAIQHGCVIREGENYSDFWNILTENLQTKYGVSPVHTLDEIHLLHHLFPKQIRLFVAEINGRVMGGTVLYMTRNVVHVQYISASAEGKRLHVLDCLFDFLLENLPQECHYFDFGKSTATDSCLLNASLAYQKEGFGARSICYDTYQWNL</sequence>
<keyword evidence="3" id="KW-1185">Reference proteome</keyword>
<comment type="caution">
    <text evidence="2">The sequence shown here is derived from an EMBL/GenBank/DDBJ whole genome shotgun (WGS) entry which is preliminary data.</text>
</comment>
<protein>
    <submittedName>
        <fullName evidence="2">GNAT family N-acetyltransferase</fullName>
    </submittedName>
</protein>
<dbReference type="SUPFAM" id="SSF55729">
    <property type="entry name" value="Acyl-CoA N-acyltransferases (Nat)"/>
    <property type="match status" value="1"/>
</dbReference>
<evidence type="ECO:0000313" key="3">
    <source>
        <dbReference type="Proteomes" id="UP001200470"/>
    </source>
</evidence>
<accession>A0ABS9CBI9</accession>
<dbReference type="Gene3D" id="3.40.630.30">
    <property type="match status" value="1"/>
</dbReference>
<organism evidence="2 3">
    <name type="scientific">Xylanibacter brevis</name>
    <dbReference type="NCBI Taxonomy" id="83231"/>
    <lineage>
        <taxon>Bacteria</taxon>
        <taxon>Pseudomonadati</taxon>
        <taxon>Bacteroidota</taxon>
        <taxon>Bacteroidia</taxon>
        <taxon>Bacteroidales</taxon>
        <taxon>Prevotellaceae</taxon>
        <taxon>Xylanibacter</taxon>
    </lineage>
</organism>
<proteinExistence type="predicted"/>
<evidence type="ECO:0000259" key="1">
    <source>
        <dbReference type="Pfam" id="PF13480"/>
    </source>
</evidence>
<evidence type="ECO:0000313" key="2">
    <source>
        <dbReference type="EMBL" id="MCF2562507.1"/>
    </source>
</evidence>